<evidence type="ECO:0000259" key="1">
    <source>
        <dbReference type="Pfam" id="PF04230"/>
    </source>
</evidence>
<dbReference type="InterPro" id="IPR007345">
    <property type="entry name" value="Polysacch_pyruvyl_Trfase"/>
</dbReference>
<organism evidence="2">
    <name type="scientific">Eutreptiella gymnastica</name>
    <dbReference type="NCBI Taxonomy" id="73025"/>
    <lineage>
        <taxon>Eukaryota</taxon>
        <taxon>Discoba</taxon>
        <taxon>Euglenozoa</taxon>
        <taxon>Euglenida</taxon>
        <taxon>Spirocuta</taxon>
        <taxon>Euglenophyceae</taxon>
        <taxon>Eutreptiales</taxon>
        <taxon>Eutreptiaceae</taxon>
        <taxon>Eutreptiella</taxon>
    </lineage>
</organism>
<evidence type="ECO:0000313" key="2">
    <source>
        <dbReference type="EMBL" id="CAE0835724.1"/>
    </source>
</evidence>
<protein>
    <recommendedName>
        <fullName evidence="1">Polysaccharide pyruvyl transferase domain-containing protein</fullName>
    </recommendedName>
</protein>
<reference evidence="2" key="1">
    <citation type="submission" date="2021-01" db="EMBL/GenBank/DDBJ databases">
        <authorList>
            <person name="Corre E."/>
            <person name="Pelletier E."/>
            <person name="Niang G."/>
            <person name="Scheremetjew M."/>
            <person name="Finn R."/>
            <person name="Kale V."/>
            <person name="Holt S."/>
            <person name="Cochrane G."/>
            <person name="Meng A."/>
            <person name="Brown T."/>
            <person name="Cohen L."/>
        </authorList>
    </citation>
    <scope>NUCLEOTIDE SEQUENCE</scope>
    <source>
        <strain evidence="2">CCMP1594</strain>
    </source>
</reference>
<gene>
    <name evidence="2" type="ORF">EGYM00163_LOCUS47077</name>
</gene>
<accession>A0A7S4GFV9</accession>
<dbReference type="Pfam" id="PF04230">
    <property type="entry name" value="PS_pyruv_trans"/>
    <property type="match status" value="1"/>
</dbReference>
<name>A0A7S4GFV9_9EUGL</name>
<feature type="domain" description="Polysaccharide pyruvyl transferase" evidence="1">
    <location>
        <begin position="7"/>
        <end position="51"/>
    </location>
</feature>
<sequence length="160" mass="18275">MPIKHAQVRYFYDIQAWRRELQTVDLVIGARIHGSLMGIYAGRPTLTIANDQRILEMVEQMMLPYNTIYDFENPSHFDLLEHVGKVGAKFDGERFDRNRARIAQAYVRMFDAIHVNVSANVHNIAAGCNKYNLGQHSCLWGLACTVEQPVKPHNKAQHGL</sequence>
<proteinExistence type="predicted"/>
<dbReference type="EMBL" id="HBJA01136907">
    <property type="protein sequence ID" value="CAE0835724.1"/>
    <property type="molecule type" value="Transcribed_RNA"/>
</dbReference>
<dbReference type="AlphaFoldDB" id="A0A7S4GFV9"/>